<name>A0A0G0KX74_9BACT</name>
<evidence type="ECO:0000313" key="6">
    <source>
        <dbReference type="Proteomes" id="UP000034081"/>
    </source>
</evidence>
<dbReference type="Pfam" id="PF13385">
    <property type="entry name" value="Laminin_G_3"/>
    <property type="match status" value="6"/>
</dbReference>
<dbReference type="Proteomes" id="UP000034081">
    <property type="component" value="Unassembled WGS sequence"/>
</dbReference>
<sequence>MSLIRPIYKFFTVTRRRKILASILAILILFTSVRFLFFNPKEVRADSTINFDEGYGTTINDDNNNVSGITNATWKPEEFCVSNKCLYFDGTDDTITFDDDPDLDFSAADNFTIEGWFRTPDIAGGQRTIISKYDPLVLTDGGYQIYMNSNGYLVFAIDNNNTFFPSDSVSTSPTAFDDNLWHQFAAVKSGISNITIYVDTVQYETDSTITNGNLFNTDEFLVGSDMTVGAYWSGFIDEIKVYRSARNSNEIKSDFLKVTSSRGSSISVSPNQKYLSNGLVGYWKLDEASGNPADSSGNALTLANNGTTLTTFVPGKFYRGSEHVPASLQYFSIATAINGVGVQSVSFWVNPDSNSNYYISLASTAYITSTAGTLSATGFTNPKIYVNGQESTTITANVWSLVTVTTKTGIYADQIYIGRQDSNYFDGTMDDVRFYNRVFSPAEVINLYKWGPGPAGYWNFDEGTGTVTANDRSGNAYHLDLTSGTESDWKPGKFGGAHQFDGSADYATATPENGAFSSNIFSLGTWIYRNSDSGAIEKIADNQDADNDGWTLMISATDKPTCSYNATDAAATTSVTTSTWYHLGCTSDGTTLTVYINGVMENSAAISGSISETTDMRVAAQSYGTSEKFPGIIDDLRVYNYSRSAQQVIEDMNAGHPAPGSPIGSAVAYWKLNDAQGNFAQDATVNNNDLALNNASWTLAGKFGAAWFGNGSVWMTKSDDADLNFAGSQDFSLSLWVKSSSANNPAASEFLINKHLPTNNPGYRLYFNTSGQLVCEIDDDTTSFPEDTASSSTDYYDAQWHNVLCERDITGDDLNLYVDAKLVDDDGNLDATGDLSNTGNFTLGSENVIDGTDEFNGYIDEVKIFRSALDSNQVKVLYNQSSAASVGTLGTDTSGNPSSSAQRSYCPPGNGETNCAAGQDPSPILEWKLDENTGTTNVYDTSGNDNTGTMNGAMTESDWVPGKKGSALDLDGSNDSLSLADDADLDFVALDSFTIEAWIKHASATDQEVILSKEETAGADGGYVIRMESDGDITCGIDNDNSGFPTDIITSTAATYDDGNWHHIACIKAAILSLSLYIDGKFIGTNTSITGSSLANNDTFYVGRDGAGTASAFWTGQMDNIEVFRYARPGGQIAWDYNRGNPVALWKLNENTGTTTNDSSENGYHSQAFTGNTTWIAGKLNTALTFDGTDDNVRITEGTGIDLGAATDSYSVSAWMKTSTDFTVDAIIITKWDNSGSPNSYPYRLYINPSEQACFQISDGTNAPSTCGSTVLNDGSWHLITGLRNVTTDTLYIYIDGKLANSANDTVTLTTVNNDDVSFGCAGLSYNQFDFNGQIDDVRIYNYVLTPQQIKLIMNESAVRMGPNEGSP</sequence>
<evidence type="ECO:0000256" key="1">
    <source>
        <dbReference type="ARBA" id="ARBA00022729"/>
    </source>
</evidence>
<dbReference type="STRING" id="1618570.UT08_C0020G0002"/>
<accession>A0A0G0KX74</accession>
<evidence type="ECO:0000256" key="2">
    <source>
        <dbReference type="ARBA" id="ARBA00023157"/>
    </source>
</evidence>
<keyword evidence="2" id="KW-1015">Disulfide bond</keyword>
<feature type="region of interest" description="Disordered" evidence="3">
    <location>
        <begin position="886"/>
        <end position="920"/>
    </location>
</feature>
<reference evidence="5 6" key="1">
    <citation type="journal article" date="2015" name="Nature">
        <title>rRNA introns, odd ribosomes, and small enigmatic genomes across a large radiation of phyla.</title>
        <authorList>
            <person name="Brown C.T."/>
            <person name="Hug L.A."/>
            <person name="Thomas B.C."/>
            <person name="Sharon I."/>
            <person name="Castelle C.J."/>
            <person name="Singh A."/>
            <person name="Wilkins M.J."/>
            <person name="Williams K.H."/>
            <person name="Banfield J.F."/>
        </authorList>
    </citation>
    <scope>NUCLEOTIDE SEQUENCE [LARGE SCALE GENOMIC DNA]</scope>
</reference>
<keyword evidence="1" id="KW-0732">Signal</keyword>
<comment type="caution">
    <text evidence="5">The sequence shown here is derived from an EMBL/GenBank/DDBJ whole genome shotgun (WGS) entry which is preliminary data.</text>
</comment>
<protein>
    <recommendedName>
        <fullName evidence="4">LamG-like jellyroll fold domain-containing protein</fullName>
    </recommendedName>
</protein>
<feature type="domain" description="LamG-like jellyroll fold" evidence="4">
    <location>
        <begin position="519"/>
        <end position="646"/>
    </location>
</feature>
<dbReference type="SMART" id="SM00560">
    <property type="entry name" value="LamGL"/>
    <property type="match status" value="2"/>
</dbReference>
<feature type="domain" description="LamG-like jellyroll fold" evidence="4">
    <location>
        <begin position="991"/>
        <end position="1131"/>
    </location>
</feature>
<dbReference type="PANTHER" id="PTHR42535:SF2">
    <property type="entry name" value="CHROMOSOME UNDETERMINED SCAFFOLD_146, WHOLE GENOME SHOTGUN SEQUENCE"/>
    <property type="match status" value="1"/>
</dbReference>
<dbReference type="InterPro" id="IPR013320">
    <property type="entry name" value="ConA-like_dom_sf"/>
</dbReference>
<organism evidence="5 6">
    <name type="scientific">Candidatus Woesebacteria bacterium GW2011_GWB1_38_8</name>
    <dbReference type="NCBI Taxonomy" id="1618570"/>
    <lineage>
        <taxon>Bacteria</taxon>
        <taxon>Candidatus Woeseibacteriota</taxon>
    </lineage>
</organism>
<evidence type="ECO:0000259" key="4">
    <source>
        <dbReference type="SMART" id="SM00560"/>
    </source>
</evidence>
<feature type="compositionally biased region" description="Polar residues" evidence="3">
    <location>
        <begin position="886"/>
        <end position="903"/>
    </location>
</feature>
<evidence type="ECO:0000256" key="3">
    <source>
        <dbReference type="SAM" id="MobiDB-lite"/>
    </source>
</evidence>
<gene>
    <name evidence="5" type="ORF">UT08_C0020G0002</name>
</gene>
<proteinExistence type="predicted"/>
<dbReference type="InterPro" id="IPR006558">
    <property type="entry name" value="LamG-like"/>
</dbReference>
<dbReference type="SUPFAM" id="SSF49899">
    <property type="entry name" value="Concanavalin A-like lectins/glucanases"/>
    <property type="match status" value="6"/>
</dbReference>
<dbReference type="Gene3D" id="2.60.120.200">
    <property type="match status" value="6"/>
</dbReference>
<dbReference type="PANTHER" id="PTHR42535">
    <property type="entry name" value="OOKINETE PROTEIN, PUTATIVE-RELATED"/>
    <property type="match status" value="1"/>
</dbReference>
<evidence type="ECO:0000313" key="5">
    <source>
        <dbReference type="EMBL" id="KKQ84253.1"/>
    </source>
</evidence>
<dbReference type="EMBL" id="LBVL01000020">
    <property type="protein sequence ID" value="KKQ84253.1"/>
    <property type="molecule type" value="Genomic_DNA"/>
</dbReference>